<evidence type="ECO:0000256" key="1">
    <source>
        <dbReference type="ARBA" id="ARBA00004585"/>
    </source>
</evidence>
<evidence type="ECO:0000256" key="6">
    <source>
        <dbReference type="ARBA" id="ARBA00022989"/>
    </source>
</evidence>
<evidence type="ECO:0000256" key="10">
    <source>
        <dbReference type="RuleBase" id="RU000488"/>
    </source>
</evidence>
<sequence>MKVDMESLAEATSGVIGSLLSTTMLCPLDTCTTKFQSTVLIEAVSSGQVLSLYQGIGTKNLHSFFAKFVYFYGYSYFKKLYLDRSGSKSIGAKANLAIAAVAGACTAIVTQKTTWNDAFGGLSISLMLTPNPAI</sequence>
<evidence type="ECO:0008006" key="14">
    <source>
        <dbReference type="Google" id="ProtNLM"/>
    </source>
</evidence>
<keyword evidence="7 9" id="KW-0472">Membrane</keyword>
<dbReference type="Gramene" id="KRH45890">
    <property type="protein sequence ID" value="KRH45890"/>
    <property type="gene ID" value="GLYMA_08G299500"/>
</dbReference>
<dbReference type="SMR" id="A0A0R0IXS8"/>
<evidence type="ECO:0000256" key="3">
    <source>
        <dbReference type="ARBA" id="ARBA00022448"/>
    </source>
</evidence>
<dbReference type="InParanoid" id="A0A0R0IXS8"/>
<name>A0A0R0IXS8_SOYBN</name>
<evidence type="ECO:0000313" key="13">
    <source>
        <dbReference type="Proteomes" id="UP000008827"/>
    </source>
</evidence>
<evidence type="ECO:0000256" key="9">
    <source>
        <dbReference type="PROSITE-ProRule" id="PRU00282"/>
    </source>
</evidence>
<dbReference type="PANTHER" id="PTHR46650">
    <property type="entry name" value="PEROXISOMAL ADENINE NUCLEOTIDE TRANSPORTER 1"/>
    <property type="match status" value="1"/>
</dbReference>
<evidence type="ECO:0000256" key="7">
    <source>
        <dbReference type="ARBA" id="ARBA00023136"/>
    </source>
</evidence>
<comment type="subcellular location">
    <subcellularLocation>
        <location evidence="1">Peroxisome membrane</location>
        <topology evidence="1">Multi-pass membrane protein</topology>
    </subcellularLocation>
</comment>
<dbReference type="AlphaFoldDB" id="A0A0R0IXS8"/>
<dbReference type="EMBL" id="CM000841">
    <property type="protein sequence ID" value="KRH45890.1"/>
    <property type="molecule type" value="Genomic_DNA"/>
</dbReference>
<keyword evidence="13" id="KW-1185">Reference proteome</keyword>
<comment type="similarity">
    <text evidence="2 10">Belongs to the mitochondrial carrier (TC 2.A.29) family.</text>
</comment>
<keyword evidence="8" id="KW-0576">Peroxisome</keyword>
<dbReference type="GO" id="GO:0005778">
    <property type="term" value="C:peroxisomal membrane"/>
    <property type="evidence" value="ECO:0007669"/>
    <property type="project" value="UniProtKB-SubCell"/>
</dbReference>
<keyword evidence="6" id="KW-1133">Transmembrane helix</keyword>
<dbReference type="InterPro" id="IPR023395">
    <property type="entry name" value="MCP_dom_sf"/>
</dbReference>
<keyword evidence="5" id="KW-0677">Repeat</keyword>
<dbReference type="Proteomes" id="UP000008827">
    <property type="component" value="Chromosome 8"/>
</dbReference>
<dbReference type="Pfam" id="PF00153">
    <property type="entry name" value="Mito_carr"/>
    <property type="match status" value="1"/>
</dbReference>
<organism evidence="11">
    <name type="scientific">Glycine max</name>
    <name type="common">Soybean</name>
    <name type="synonym">Glycine hispida</name>
    <dbReference type="NCBI Taxonomy" id="3847"/>
    <lineage>
        <taxon>Eukaryota</taxon>
        <taxon>Viridiplantae</taxon>
        <taxon>Streptophyta</taxon>
        <taxon>Embryophyta</taxon>
        <taxon>Tracheophyta</taxon>
        <taxon>Spermatophyta</taxon>
        <taxon>Magnoliopsida</taxon>
        <taxon>eudicotyledons</taxon>
        <taxon>Gunneridae</taxon>
        <taxon>Pentapetalae</taxon>
        <taxon>rosids</taxon>
        <taxon>fabids</taxon>
        <taxon>Fabales</taxon>
        <taxon>Fabaceae</taxon>
        <taxon>Papilionoideae</taxon>
        <taxon>50 kb inversion clade</taxon>
        <taxon>NPAAA clade</taxon>
        <taxon>indigoferoid/millettioid clade</taxon>
        <taxon>Phaseoleae</taxon>
        <taxon>Glycine</taxon>
        <taxon>Glycine subgen. Soja</taxon>
    </lineage>
</organism>
<dbReference type="GO" id="GO:0006635">
    <property type="term" value="P:fatty acid beta-oxidation"/>
    <property type="evidence" value="ECO:0007669"/>
    <property type="project" value="InterPro"/>
</dbReference>
<evidence type="ECO:0000256" key="4">
    <source>
        <dbReference type="ARBA" id="ARBA00022692"/>
    </source>
</evidence>
<dbReference type="InterPro" id="IPR018108">
    <property type="entry name" value="MCP_transmembrane"/>
</dbReference>
<reference evidence="11" key="3">
    <citation type="submission" date="2018-07" db="EMBL/GenBank/DDBJ databases">
        <title>WGS assembly of Glycine max.</title>
        <authorList>
            <person name="Schmutz J."/>
            <person name="Cannon S."/>
            <person name="Schlueter J."/>
            <person name="Ma J."/>
            <person name="Mitros T."/>
            <person name="Nelson W."/>
            <person name="Hyten D."/>
            <person name="Song Q."/>
            <person name="Thelen J."/>
            <person name="Cheng J."/>
            <person name="Xu D."/>
            <person name="Hellsten U."/>
            <person name="May G."/>
            <person name="Yu Y."/>
            <person name="Sakurai T."/>
            <person name="Umezawa T."/>
            <person name="Bhattacharyya M."/>
            <person name="Sandhu D."/>
            <person name="Valliyodan B."/>
            <person name="Lindquist E."/>
            <person name="Peto M."/>
            <person name="Grant D."/>
            <person name="Shu S."/>
            <person name="Goodstein D."/>
            <person name="Barry K."/>
            <person name="Futrell-Griggs M."/>
            <person name="Abernathy B."/>
            <person name="Du J."/>
            <person name="Tian Z."/>
            <person name="Zhu L."/>
            <person name="Gill N."/>
            <person name="Joshi T."/>
            <person name="Libault M."/>
            <person name="Sethuraman A."/>
            <person name="Zhang X."/>
            <person name="Shinozaki K."/>
            <person name="Nguyen H."/>
            <person name="Wing R."/>
            <person name="Cregan P."/>
            <person name="Specht J."/>
            <person name="Grimwood J."/>
            <person name="Rokhsar D."/>
            <person name="Stacey G."/>
            <person name="Shoemaker R."/>
            <person name="Jackson S."/>
        </authorList>
    </citation>
    <scope>NUCLEOTIDE SEQUENCE</scope>
    <source>
        <tissue evidence="11">Callus</tissue>
    </source>
</reference>
<dbReference type="OMA" id="HSFFAKF"/>
<reference evidence="12" key="2">
    <citation type="submission" date="2018-02" db="UniProtKB">
        <authorList>
            <consortium name="EnsemblPlants"/>
        </authorList>
    </citation>
    <scope>IDENTIFICATION</scope>
    <source>
        <strain evidence="12">Williams 82</strain>
    </source>
</reference>
<dbReference type="GO" id="GO:0005347">
    <property type="term" value="F:ATP transmembrane transporter activity"/>
    <property type="evidence" value="ECO:0007669"/>
    <property type="project" value="InterPro"/>
</dbReference>
<evidence type="ECO:0000313" key="11">
    <source>
        <dbReference type="EMBL" id="KRH45890.1"/>
    </source>
</evidence>
<protein>
    <recommendedName>
        <fullName evidence="14">Peroxisomal adenine nucleotide carrier 1</fullName>
    </recommendedName>
</protein>
<dbReference type="GO" id="GO:0015217">
    <property type="term" value="F:ADP transmembrane transporter activity"/>
    <property type="evidence" value="ECO:0007669"/>
    <property type="project" value="InterPro"/>
</dbReference>
<evidence type="ECO:0000313" key="12">
    <source>
        <dbReference type="EnsemblPlants" id="KRH45890"/>
    </source>
</evidence>
<dbReference type="PaxDb" id="3847-GLYMA08G41081.1"/>
<dbReference type="Gene3D" id="1.50.40.10">
    <property type="entry name" value="Mitochondrial carrier domain"/>
    <property type="match status" value="1"/>
</dbReference>
<evidence type="ECO:0000256" key="8">
    <source>
        <dbReference type="ARBA" id="ARBA00023140"/>
    </source>
</evidence>
<proteinExistence type="inferred from homology"/>
<accession>A0A0R0IXS8</accession>
<dbReference type="OrthoDB" id="18574at2759"/>
<dbReference type="STRING" id="3847.A0A0R0IXS8"/>
<dbReference type="PANTHER" id="PTHR46650:SF4">
    <property type="entry name" value="PEROXISOMAL ADENINE NUCLEOTIDE CARRIER 1"/>
    <property type="match status" value="1"/>
</dbReference>
<evidence type="ECO:0000256" key="2">
    <source>
        <dbReference type="ARBA" id="ARBA00006375"/>
    </source>
</evidence>
<evidence type="ECO:0000256" key="5">
    <source>
        <dbReference type="ARBA" id="ARBA00022737"/>
    </source>
</evidence>
<dbReference type="EnsemblPlants" id="KRH45890">
    <property type="protein sequence ID" value="KRH45890"/>
    <property type="gene ID" value="GLYMA_08G299500"/>
</dbReference>
<dbReference type="InterPro" id="IPR045900">
    <property type="entry name" value="Peroxisomal_Ade_carrier"/>
</dbReference>
<dbReference type="PROSITE" id="PS50920">
    <property type="entry name" value="SOLCAR"/>
    <property type="match status" value="1"/>
</dbReference>
<keyword evidence="3 10" id="KW-0813">Transport</keyword>
<reference evidence="11 12" key="1">
    <citation type="journal article" date="2010" name="Nature">
        <title>Genome sequence of the palaeopolyploid soybean.</title>
        <authorList>
            <person name="Schmutz J."/>
            <person name="Cannon S.B."/>
            <person name="Schlueter J."/>
            <person name="Ma J."/>
            <person name="Mitros T."/>
            <person name="Nelson W."/>
            <person name="Hyten D.L."/>
            <person name="Song Q."/>
            <person name="Thelen J.J."/>
            <person name="Cheng J."/>
            <person name="Xu D."/>
            <person name="Hellsten U."/>
            <person name="May G.D."/>
            <person name="Yu Y."/>
            <person name="Sakurai T."/>
            <person name="Umezawa T."/>
            <person name="Bhattacharyya M.K."/>
            <person name="Sandhu D."/>
            <person name="Valliyodan B."/>
            <person name="Lindquist E."/>
            <person name="Peto M."/>
            <person name="Grant D."/>
            <person name="Shu S."/>
            <person name="Goodstein D."/>
            <person name="Barry K."/>
            <person name="Futrell-Griggs M."/>
            <person name="Abernathy B."/>
            <person name="Du J."/>
            <person name="Tian Z."/>
            <person name="Zhu L."/>
            <person name="Gill N."/>
            <person name="Joshi T."/>
            <person name="Libault M."/>
            <person name="Sethuraman A."/>
            <person name="Zhang X.-C."/>
            <person name="Shinozaki K."/>
            <person name="Nguyen H.T."/>
            <person name="Wing R.A."/>
            <person name="Cregan P."/>
            <person name="Specht J."/>
            <person name="Grimwood J."/>
            <person name="Rokhsar D."/>
            <person name="Stacey G."/>
            <person name="Shoemaker R.C."/>
            <person name="Jackson S.A."/>
        </authorList>
    </citation>
    <scope>NUCLEOTIDE SEQUENCE [LARGE SCALE GENOMIC DNA]</scope>
    <source>
        <strain evidence="12">cv. Williams 82</strain>
        <tissue evidence="11">Callus</tissue>
    </source>
</reference>
<keyword evidence="4 9" id="KW-0812">Transmembrane</keyword>
<feature type="repeat" description="Solcar" evidence="9">
    <location>
        <begin position="5"/>
        <end position="80"/>
    </location>
</feature>
<gene>
    <name evidence="11" type="ORF">GLYMA_08G299500</name>
</gene>
<dbReference type="SUPFAM" id="SSF103506">
    <property type="entry name" value="Mitochondrial carrier"/>
    <property type="match status" value="1"/>
</dbReference>